<dbReference type="GO" id="GO:0004385">
    <property type="term" value="F:GMP kinase activity"/>
    <property type="evidence" value="ECO:0007669"/>
    <property type="project" value="UniProtKB-EC"/>
</dbReference>
<sequence>MQRKIFVITGPTGAGKTTIAEYLQNEFNLKKVLTHTTRAPRQGEINGVDYYFENALTFAQKHFLEQVEYAGNQYGSSKEALALAWSTGHDAVIVLDTKGAKTYAQQLGAQAVIVYVTVSNSAILAQRLAVRGDQPAQIKQRLASSHFQRDLAVPELAGQPVHVILNDELSIAKAQINTLMNARKLGNI</sequence>
<evidence type="ECO:0000313" key="8">
    <source>
        <dbReference type="Proteomes" id="UP000789719"/>
    </source>
</evidence>
<feature type="domain" description="Guanylate kinase-like" evidence="6">
    <location>
        <begin position="3"/>
        <end position="181"/>
    </location>
</feature>
<dbReference type="InterPro" id="IPR008145">
    <property type="entry name" value="GK/Ca_channel_bsu"/>
</dbReference>
<dbReference type="Proteomes" id="UP000789719">
    <property type="component" value="Unassembled WGS sequence"/>
</dbReference>
<dbReference type="RefSeq" id="WP_230098959.1">
    <property type="nucleotide sequence ID" value="NZ_CAKKNT010000017.1"/>
</dbReference>
<dbReference type="CDD" id="cd00071">
    <property type="entry name" value="GMPK"/>
    <property type="match status" value="1"/>
</dbReference>
<keyword evidence="8" id="KW-1185">Reference proteome</keyword>
<dbReference type="EC" id="2.7.4.8" evidence="7"/>
<organism evidence="7 8">
    <name type="scientific">Periweissella ghanensis</name>
    <dbReference type="NCBI Taxonomy" id="467997"/>
    <lineage>
        <taxon>Bacteria</taxon>
        <taxon>Bacillati</taxon>
        <taxon>Bacillota</taxon>
        <taxon>Bacilli</taxon>
        <taxon>Lactobacillales</taxon>
        <taxon>Lactobacillaceae</taxon>
        <taxon>Periweissella</taxon>
    </lineage>
</organism>
<gene>
    <name evidence="7" type="primary">gmk_2</name>
    <name evidence="7" type="ORF">WGH24286_01320</name>
</gene>
<dbReference type="InterPro" id="IPR008144">
    <property type="entry name" value="Guanylate_kin-like_dom"/>
</dbReference>
<comment type="catalytic activity">
    <reaction evidence="5">
        <text>GMP + ATP = GDP + ADP</text>
        <dbReference type="Rhea" id="RHEA:20780"/>
        <dbReference type="ChEBI" id="CHEBI:30616"/>
        <dbReference type="ChEBI" id="CHEBI:58115"/>
        <dbReference type="ChEBI" id="CHEBI:58189"/>
        <dbReference type="ChEBI" id="CHEBI:456216"/>
        <dbReference type="EC" id="2.7.4.8"/>
    </reaction>
</comment>
<dbReference type="SUPFAM" id="SSF52540">
    <property type="entry name" value="P-loop containing nucleoside triphosphate hydrolases"/>
    <property type="match status" value="1"/>
</dbReference>
<dbReference type="PANTHER" id="PTHR23117">
    <property type="entry name" value="GUANYLATE KINASE-RELATED"/>
    <property type="match status" value="1"/>
</dbReference>
<comment type="similarity">
    <text evidence="2">Belongs to the guanylate kinase family.</text>
</comment>
<evidence type="ECO:0000256" key="3">
    <source>
        <dbReference type="ARBA" id="ARBA00022679"/>
    </source>
</evidence>
<evidence type="ECO:0000256" key="4">
    <source>
        <dbReference type="ARBA" id="ARBA00022777"/>
    </source>
</evidence>
<protein>
    <submittedName>
        <fullName evidence="7">Guanylate kinase</fullName>
        <ecNumber evidence="7">2.7.4.8</ecNumber>
    </submittedName>
</protein>
<reference evidence="7 8" key="1">
    <citation type="submission" date="2021-11" db="EMBL/GenBank/DDBJ databases">
        <authorList>
            <person name="Depoorter E."/>
        </authorList>
    </citation>
    <scope>NUCLEOTIDE SEQUENCE [LARGE SCALE GENOMIC DNA]</scope>
    <source>
        <strain evidence="7 8">LMG 24286</strain>
    </source>
</reference>
<comment type="function">
    <text evidence="1">Essential for recycling GMP and indirectly, cGMP.</text>
</comment>
<dbReference type="PROSITE" id="PS50052">
    <property type="entry name" value="GUANYLATE_KINASE_2"/>
    <property type="match status" value="1"/>
</dbReference>
<evidence type="ECO:0000313" key="7">
    <source>
        <dbReference type="EMBL" id="CAH0418877.1"/>
    </source>
</evidence>
<evidence type="ECO:0000259" key="6">
    <source>
        <dbReference type="PROSITE" id="PS50052"/>
    </source>
</evidence>
<accession>A0ABM8ZBH1</accession>
<evidence type="ECO:0000256" key="5">
    <source>
        <dbReference type="ARBA" id="ARBA00048594"/>
    </source>
</evidence>
<proteinExistence type="inferred from homology"/>
<name>A0ABM8ZBH1_9LACO</name>
<dbReference type="PANTHER" id="PTHR23117:SF13">
    <property type="entry name" value="GUANYLATE KINASE"/>
    <property type="match status" value="1"/>
</dbReference>
<dbReference type="Pfam" id="PF00625">
    <property type="entry name" value="Guanylate_kin"/>
    <property type="match status" value="1"/>
</dbReference>
<dbReference type="SMART" id="SM00072">
    <property type="entry name" value="GuKc"/>
    <property type="match status" value="1"/>
</dbReference>
<evidence type="ECO:0000256" key="1">
    <source>
        <dbReference type="ARBA" id="ARBA00003531"/>
    </source>
</evidence>
<comment type="caution">
    <text evidence="7">The sequence shown here is derived from an EMBL/GenBank/DDBJ whole genome shotgun (WGS) entry which is preliminary data.</text>
</comment>
<keyword evidence="4 7" id="KW-0418">Kinase</keyword>
<evidence type="ECO:0000256" key="2">
    <source>
        <dbReference type="ARBA" id="ARBA00005790"/>
    </source>
</evidence>
<dbReference type="EMBL" id="CAKKNT010000017">
    <property type="protein sequence ID" value="CAH0418877.1"/>
    <property type="molecule type" value="Genomic_DNA"/>
</dbReference>
<dbReference type="InterPro" id="IPR027417">
    <property type="entry name" value="P-loop_NTPase"/>
</dbReference>
<keyword evidence="3 7" id="KW-0808">Transferase</keyword>
<dbReference type="Gene3D" id="3.40.50.300">
    <property type="entry name" value="P-loop containing nucleotide triphosphate hydrolases"/>
    <property type="match status" value="1"/>
</dbReference>